<proteinExistence type="predicted"/>
<sequence length="293" mass="33837">MIQPQTLVQTDVGLPEKFLFYRLVSSAFGQNLETGNDVGENIFAICMSNYGVVLFVFLVGWMQSETARTHKINRMCQEIKQSKYYGDISGDPELRGKFEKSRREKLVNKYAHIPINSFLSDVSGDAANKGKRLIGRTHLQKVNEFEKWSEKSLGYLCKFLKPVFFIERTRIIREGDPIDEMIFVLKGKLWTYSSRNVTTTTASNSRRSRENHLEDGDFFGKELIAWAQDESSSNLPISNKTIQALTDVEAFTLIADDLKHVLSFRRNQAALLLQSYWRFRELLRERRLSKNQA</sequence>
<dbReference type="EMBL" id="CM039178">
    <property type="protein sequence ID" value="KAH9677244.1"/>
    <property type="molecule type" value="Genomic_DNA"/>
</dbReference>
<organism evidence="1 2">
    <name type="scientific">Citrus sinensis</name>
    <name type="common">Sweet orange</name>
    <name type="synonym">Citrus aurantium var. sinensis</name>
    <dbReference type="NCBI Taxonomy" id="2711"/>
    <lineage>
        <taxon>Eukaryota</taxon>
        <taxon>Viridiplantae</taxon>
        <taxon>Streptophyta</taxon>
        <taxon>Embryophyta</taxon>
        <taxon>Tracheophyta</taxon>
        <taxon>Spermatophyta</taxon>
        <taxon>Magnoliopsida</taxon>
        <taxon>eudicotyledons</taxon>
        <taxon>Gunneridae</taxon>
        <taxon>Pentapetalae</taxon>
        <taxon>rosids</taxon>
        <taxon>malvids</taxon>
        <taxon>Sapindales</taxon>
        <taxon>Rutaceae</taxon>
        <taxon>Aurantioideae</taxon>
        <taxon>Citrus</taxon>
    </lineage>
</organism>
<gene>
    <name evidence="1" type="ORF">KPL71_025317</name>
</gene>
<protein>
    <submittedName>
        <fullName evidence="1">Cyclic nucleotide-gated ion channel 1</fullName>
    </submittedName>
</protein>
<name>A0ACB8HR31_CITSI</name>
<accession>A0ACB8HR31</accession>
<evidence type="ECO:0000313" key="1">
    <source>
        <dbReference type="EMBL" id="KAH9677244.1"/>
    </source>
</evidence>
<reference evidence="2" key="1">
    <citation type="journal article" date="2023" name="Hortic. Res.">
        <title>A chromosome-level phased genome enabling allele-level studies in sweet orange: a case study on citrus Huanglongbing tolerance.</title>
        <authorList>
            <person name="Wu B."/>
            <person name="Yu Q."/>
            <person name="Deng Z."/>
            <person name="Duan Y."/>
            <person name="Luo F."/>
            <person name="Gmitter F. Jr."/>
        </authorList>
    </citation>
    <scope>NUCLEOTIDE SEQUENCE [LARGE SCALE GENOMIC DNA]</scope>
    <source>
        <strain evidence="2">cv. Valencia</strain>
    </source>
</reference>
<keyword evidence="2" id="KW-1185">Reference proteome</keyword>
<dbReference type="Proteomes" id="UP000829398">
    <property type="component" value="Chromosome 9"/>
</dbReference>
<evidence type="ECO:0000313" key="2">
    <source>
        <dbReference type="Proteomes" id="UP000829398"/>
    </source>
</evidence>
<comment type="caution">
    <text evidence="1">The sequence shown here is derived from an EMBL/GenBank/DDBJ whole genome shotgun (WGS) entry which is preliminary data.</text>
</comment>